<reference evidence="4 5" key="2">
    <citation type="submission" date="2016-07" db="EMBL/GenBank/DDBJ databases">
        <title>Revisiting the Taxonomy of the Elizabethkingia Genus based on Whole-Genome Sequencing, Optical Mapping, and MALDI-TOF.</title>
        <authorList>
            <person name="Nicholson A.C."/>
        </authorList>
    </citation>
    <scope>NUCLEOTIDE SEQUENCE [LARGE SCALE GENOMIC DNA]</scope>
    <source>
        <strain evidence="4 5">C1558</strain>
    </source>
</reference>
<dbReference type="RefSeq" id="WP_078403901.1">
    <property type="nucleotide sequence ID" value="NZ_CP016377.1"/>
</dbReference>
<accession>A0AAJ3NCF2</accession>
<dbReference type="Pfam" id="PF04909">
    <property type="entry name" value="Amidohydro_2"/>
    <property type="match status" value="1"/>
</dbReference>
<name>A0AAJ3NCF2_9FLAO</name>
<dbReference type="PANTHER" id="PTHR21240">
    <property type="entry name" value="2-AMINO-3-CARBOXYLMUCONATE-6-SEMIALDEHYDE DECARBOXYLASE"/>
    <property type="match status" value="1"/>
</dbReference>
<dbReference type="GO" id="GO:0005829">
    <property type="term" value="C:cytosol"/>
    <property type="evidence" value="ECO:0007669"/>
    <property type="project" value="TreeGrafter"/>
</dbReference>
<evidence type="ECO:0000256" key="1">
    <source>
        <dbReference type="ARBA" id="ARBA00023239"/>
    </source>
</evidence>
<dbReference type="EMBL" id="MBDS01000002">
    <property type="protein sequence ID" value="OPB92905.1"/>
    <property type="molecule type" value="Genomic_DNA"/>
</dbReference>
<dbReference type="InterPro" id="IPR032466">
    <property type="entry name" value="Metal_Hydrolase"/>
</dbReference>
<keyword evidence="1" id="KW-0456">Lyase</keyword>
<reference evidence="3 6" key="1">
    <citation type="submission" date="2016-06" db="EMBL/GenBank/DDBJ databases">
        <authorList>
            <person name="Nicholson A.C."/>
        </authorList>
    </citation>
    <scope>NUCLEOTIDE SEQUENCE [LARGE SCALE GENOMIC DNA]</scope>
    <source>
        <strain evidence="3 6">G4123</strain>
    </source>
</reference>
<evidence type="ECO:0000313" key="4">
    <source>
        <dbReference type="EMBL" id="OPB92905.1"/>
    </source>
</evidence>
<dbReference type="Gene3D" id="3.20.20.140">
    <property type="entry name" value="Metal-dependent hydrolases"/>
    <property type="match status" value="1"/>
</dbReference>
<dbReference type="SUPFAM" id="SSF51556">
    <property type="entry name" value="Metallo-dependent hydrolases"/>
    <property type="match status" value="1"/>
</dbReference>
<keyword evidence="5" id="KW-1185">Reference proteome</keyword>
<dbReference type="AlphaFoldDB" id="A0AAJ3NCF2"/>
<organism evidence="3 6">
    <name type="scientific">Elizabethkingia ursingii</name>
    <dbReference type="NCBI Taxonomy" id="1756150"/>
    <lineage>
        <taxon>Bacteria</taxon>
        <taxon>Pseudomonadati</taxon>
        <taxon>Bacteroidota</taxon>
        <taxon>Flavobacteriia</taxon>
        <taxon>Flavobacteriales</taxon>
        <taxon>Weeksellaceae</taxon>
        <taxon>Elizabethkingia</taxon>
    </lineage>
</organism>
<evidence type="ECO:0000313" key="3">
    <source>
        <dbReference type="EMBL" id="OPB75406.1"/>
    </source>
</evidence>
<dbReference type="InterPro" id="IPR032465">
    <property type="entry name" value="ACMSD"/>
</dbReference>
<sequence length="327" mass="36229">MKLITLEEHVTFSALTNKLPAEAKVKNYLGKMIKSPGLDGKLDDITGERLRSMDDNGIDMQVLSVVGEGADLLNAKDGPIFAKEYNDMIASRIEGNTDRFRAFAHLPMTNPAAAADELERTVKIHNFCGALINGTTNGEFLDDPKYAVIFERAEMLNVPIYLHPNLPPKAVFDAYYTNLPKEAGNILSIAGWGWHSETALHILRLILSGTLDKYPKLKLIIGHMGEMLPMMMVRSDKVFGVGRSGDNQRSILQTLQEQVFITTSGLFSLPPLQIAIDTFGIDKIMFSVDYPFSTNESGRAFLDSLNLSQSDLEKIAYINAMNLLKLS</sequence>
<dbReference type="GO" id="GO:0016787">
    <property type="term" value="F:hydrolase activity"/>
    <property type="evidence" value="ECO:0007669"/>
    <property type="project" value="InterPro"/>
</dbReference>
<dbReference type="GO" id="GO:0019748">
    <property type="term" value="P:secondary metabolic process"/>
    <property type="evidence" value="ECO:0007669"/>
    <property type="project" value="TreeGrafter"/>
</dbReference>
<dbReference type="GO" id="GO:0016831">
    <property type="term" value="F:carboxy-lyase activity"/>
    <property type="evidence" value="ECO:0007669"/>
    <property type="project" value="InterPro"/>
</dbReference>
<dbReference type="InterPro" id="IPR006680">
    <property type="entry name" value="Amidohydro-rel"/>
</dbReference>
<gene>
    <name evidence="3" type="ORF">BAY32_07700</name>
    <name evidence="4" type="ORF">BB021_00430</name>
</gene>
<protein>
    <submittedName>
        <fullName evidence="3">Amidohydrolase</fullName>
    </submittedName>
</protein>
<evidence type="ECO:0000259" key="2">
    <source>
        <dbReference type="Pfam" id="PF04909"/>
    </source>
</evidence>
<dbReference type="PANTHER" id="PTHR21240:SF30">
    <property type="entry name" value="AMIDOHYDROLASE-RELATED DOMAIN-CONTAINING PROTEIN-RELATED"/>
    <property type="match status" value="1"/>
</dbReference>
<feature type="domain" description="Amidohydrolase-related" evidence="2">
    <location>
        <begin position="45"/>
        <end position="326"/>
    </location>
</feature>
<dbReference type="Proteomes" id="UP000190816">
    <property type="component" value="Unassembled WGS sequence"/>
</dbReference>
<evidence type="ECO:0000313" key="6">
    <source>
        <dbReference type="Proteomes" id="UP000190816"/>
    </source>
</evidence>
<evidence type="ECO:0000313" key="5">
    <source>
        <dbReference type="Proteomes" id="UP000190016"/>
    </source>
</evidence>
<dbReference type="EMBL" id="MAIC01000014">
    <property type="protein sequence ID" value="OPB75406.1"/>
    <property type="molecule type" value="Genomic_DNA"/>
</dbReference>
<comment type="caution">
    <text evidence="3">The sequence shown here is derived from an EMBL/GenBank/DDBJ whole genome shotgun (WGS) entry which is preliminary data.</text>
</comment>
<proteinExistence type="predicted"/>
<dbReference type="Proteomes" id="UP000190016">
    <property type="component" value="Unassembled WGS sequence"/>
</dbReference>
<dbReference type="KEGG" id="ego:BBD34_13945"/>